<feature type="region of interest" description="Disordered" evidence="1">
    <location>
        <begin position="21"/>
        <end position="41"/>
    </location>
</feature>
<keyword evidence="3" id="KW-1185">Reference proteome</keyword>
<protein>
    <submittedName>
        <fullName evidence="2">Uncharacterized protein</fullName>
    </submittedName>
</protein>
<gene>
    <name evidence="2" type="ORF">E2C01_045150</name>
</gene>
<evidence type="ECO:0000313" key="3">
    <source>
        <dbReference type="Proteomes" id="UP000324222"/>
    </source>
</evidence>
<evidence type="ECO:0000313" key="2">
    <source>
        <dbReference type="EMBL" id="MPC51305.1"/>
    </source>
</evidence>
<accession>A0A5B7G172</accession>
<name>A0A5B7G172_PORTR</name>
<dbReference type="AlphaFoldDB" id="A0A5B7G172"/>
<evidence type="ECO:0000256" key="1">
    <source>
        <dbReference type="SAM" id="MobiDB-lite"/>
    </source>
</evidence>
<proteinExistence type="predicted"/>
<dbReference type="Proteomes" id="UP000324222">
    <property type="component" value="Unassembled WGS sequence"/>
</dbReference>
<dbReference type="EMBL" id="VSRR010010088">
    <property type="protein sequence ID" value="MPC51305.1"/>
    <property type="molecule type" value="Genomic_DNA"/>
</dbReference>
<sequence>MKYSRVQHRELSSFMWNVGSAGRGGTGRRPKTRSTIYRSRQSGDVSSVRYTVSKEQVSSTPSGGRLLQFKLQINLTALEFHVSTVLNIVLGDTGSEGLCRAPPPAGTVVQPLYIIAVMVVCCRLRV</sequence>
<comment type="caution">
    <text evidence="2">The sequence shown here is derived from an EMBL/GenBank/DDBJ whole genome shotgun (WGS) entry which is preliminary data.</text>
</comment>
<reference evidence="2 3" key="1">
    <citation type="submission" date="2019-05" db="EMBL/GenBank/DDBJ databases">
        <title>Another draft genome of Portunus trituberculatus and its Hox gene families provides insights of decapod evolution.</title>
        <authorList>
            <person name="Jeong J.-H."/>
            <person name="Song I."/>
            <person name="Kim S."/>
            <person name="Choi T."/>
            <person name="Kim D."/>
            <person name="Ryu S."/>
            <person name="Kim W."/>
        </authorList>
    </citation>
    <scope>NUCLEOTIDE SEQUENCE [LARGE SCALE GENOMIC DNA]</scope>
    <source>
        <tissue evidence="2">Muscle</tissue>
    </source>
</reference>
<organism evidence="2 3">
    <name type="scientific">Portunus trituberculatus</name>
    <name type="common">Swimming crab</name>
    <name type="synonym">Neptunus trituberculatus</name>
    <dbReference type="NCBI Taxonomy" id="210409"/>
    <lineage>
        <taxon>Eukaryota</taxon>
        <taxon>Metazoa</taxon>
        <taxon>Ecdysozoa</taxon>
        <taxon>Arthropoda</taxon>
        <taxon>Crustacea</taxon>
        <taxon>Multicrustacea</taxon>
        <taxon>Malacostraca</taxon>
        <taxon>Eumalacostraca</taxon>
        <taxon>Eucarida</taxon>
        <taxon>Decapoda</taxon>
        <taxon>Pleocyemata</taxon>
        <taxon>Brachyura</taxon>
        <taxon>Eubrachyura</taxon>
        <taxon>Portunoidea</taxon>
        <taxon>Portunidae</taxon>
        <taxon>Portuninae</taxon>
        <taxon>Portunus</taxon>
    </lineage>
</organism>